<dbReference type="PANTHER" id="PTHR34477:SF1">
    <property type="entry name" value="UPF0213 PROTEIN YHBQ"/>
    <property type="match status" value="1"/>
</dbReference>
<gene>
    <name evidence="3" type="ORF">DCF25_14130</name>
</gene>
<protein>
    <recommendedName>
        <fullName evidence="2">GIY-YIG domain-containing protein</fullName>
    </recommendedName>
</protein>
<evidence type="ECO:0000313" key="4">
    <source>
        <dbReference type="Proteomes" id="UP000249354"/>
    </source>
</evidence>
<reference evidence="4" key="1">
    <citation type="submission" date="2018-04" db="EMBL/GenBank/DDBJ databases">
        <authorList>
            <person name="Cornet L."/>
        </authorList>
    </citation>
    <scope>NUCLEOTIDE SEQUENCE [LARGE SCALE GENOMIC DNA]</scope>
</reference>
<feature type="domain" description="GIY-YIG" evidence="2">
    <location>
        <begin position="2"/>
        <end position="78"/>
    </location>
</feature>
<dbReference type="InterPro" id="IPR035901">
    <property type="entry name" value="GIY-YIG_endonuc_sf"/>
</dbReference>
<organism evidence="3 4">
    <name type="scientific">Leptolyngbya foveolarum</name>
    <dbReference type="NCBI Taxonomy" id="47253"/>
    <lineage>
        <taxon>Bacteria</taxon>
        <taxon>Bacillati</taxon>
        <taxon>Cyanobacteriota</taxon>
        <taxon>Cyanophyceae</taxon>
        <taxon>Leptolyngbyales</taxon>
        <taxon>Leptolyngbyaceae</taxon>
        <taxon>Leptolyngbya group</taxon>
        <taxon>Leptolyngbya</taxon>
    </lineage>
</organism>
<dbReference type="Proteomes" id="UP000249354">
    <property type="component" value="Unassembled WGS sequence"/>
</dbReference>
<evidence type="ECO:0000259" key="2">
    <source>
        <dbReference type="PROSITE" id="PS50164"/>
    </source>
</evidence>
<dbReference type="Pfam" id="PF01541">
    <property type="entry name" value="GIY-YIG"/>
    <property type="match status" value="1"/>
</dbReference>
<dbReference type="AlphaFoldDB" id="A0A2W4UE93"/>
<dbReference type="EMBL" id="QBMC01000098">
    <property type="protein sequence ID" value="PZO15119.1"/>
    <property type="molecule type" value="Genomic_DNA"/>
</dbReference>
<name>A0A2W4UE93_9CYAN</name>
<comment type="similarity">
    <text evidence="1">Belongs to the UPF0213 family.</text>
</comment>
<sequence>MAIWHLYLIRTRQNALYTGITTDVLQRLAEHKLGKQGAKYLRSKGSLQLVYQTEIGSRSTASKAEYKIKRLTKSQKERIVNSQPDRQALLTLLEIDVAQK</sequence>
<dbReference type="Gene3D" id="3.40.1440.10">
    <property type="entry name" value="GIY-YIG endonuclease"/>
    <property type="match status" value="1"/>
</dbReference>
<dbReference type="PANTHER" id="PTHR34477">
    <property type="entry name" value="UPF0213 PROTEIN YHBQ"/>
    <property type="match status" value="1"/>
</dbReference>
<dbReference type="InterPro" id="IPR050190">
    <property type="entry name" value="UPF0213_domain"/>
</dbReference>
<dbReference type="PROSITE" id="PS50164">
    <property type="entry name" value="GIY_YIG"/>
    <property type="match status" value="1"/>
</dbReference>
<dbReference type="SUPFAM" id="SSF82771">
    <property type="entry name" value="GIY-YIG endonuclease"/>
    <property type="match status" value="1"/>
</dbReference>
<dbReference type="CDD" id="cd10456">
    <property type="entry name" value="GIY-YIG_UPF0213"/>
    <property type="match status" value="1"/>
</dbReference>
<proteinExistence type="inferred from homology"/>
<evidence type="ECO:0000256" key="1">
    <source>
        <dbReference type="ARBA" id="ARBA00007435"/>
    </source>
</evidence>
<reference evidence="3 4" key="2">
    <citation type="submission" date="2018-06" db="EMBL/GenBank/DDBJ databases">
        <title>Metagenomic assembly of (sub)arctic Cyanobacteria and their associated microbiome from non-axenic cultures.</title>
        <authorList>
            <person name="Baurain D."/>
        </authorList>
    </citation>
    <scope>NUCLEOTIDE SEQUENCE [LARGE SCALE GENOMIC DNA]</scope>
    <source>
        <strain evidence="3">ULC129bin1</strain>
    </source>
</reference>
<accession>A0A2W4UE93</accession>
<comment type="caution">
    <text evidence="3">The sequence shown here is derived from an EMBL/GenBank/DDBJ whole genome shotgun (WGS) entry which is preliminary data.</text>
</comment>
<dbReference type="InterPro" id="IPR000305">
    <property type="entry name" value="GIY-YIG_endonuc"/>
</dbReference>
<evidence type="ECO:0000313" key="3">
    <source>
        <dbReference type="EMBL" id="PZO15119.1"/>
    </source>
</evidence>